<comment type="caution">
    <text evidence="2">The sequence shown here is derived from an EMBL/GenBank/DDBJ whole genome shotgun (WGS) entry which is preliminary data.</text>
</comment>
<name>A0ABT4IBU8_9ACTO</name>
<protein>
    <submittedName>
        <fullName evidence="2">Uncharacterized protein</fullName>
    </submittedName>
</protein>
<gene>
    <name evidence="2" type="ORF">OHJ16_11095</name>
</gene>
<evidence type="ECO:0000313" key="2">
    <source>
        <dbReference type="EMBL" id="MCZ0858588.1"/>
    </source>
</evidence>
<feature type="coiled-coil region" evidence="1">
    <location>
        <begin position="222"/>
        <end position="249"/>
    </location>
</feature>
<proteinExistence type="predicted"/>
<keyword evidence="1" id="KW-0175">Coiled coil</keyword>
<reference evidence="2" key="1">
    <citation type="submission" date="2022-10" db="EMBL/GenBank/DDBJ databases">
        <title>Genome sequence of Actinomyces israelii ATCC 10048.</title>
        <authorList>
            <person name="Watt R.M."/>
            <person name="Tong W.M."/>
        </authorList>
    </citation>
    <scope>NUCLEOTIDE SEQUENCE</scope>
    <source>
        <strain evidence="2">ATCC 10048</strain>
    </source>
</reference>
<dbReference type="EMBL" id="JAPTMY010000025">
    <property type="protein sequence ID" value="MCZ0858588.1"/>
    <property type="molecule type" value="Genomic_DNA"/>
</dbReference>
<dbReference type="RefSeq" id="WP_268917953.1">
    <property type="nucleotide sequence ID" value="NZ_CP124548.1"/>
</dbReference>
<accession>A0ABT4IBU8</accession>
<organism evidence="2 3">
    <name type="scientific">Actinomyces israelii</name>
    <dbReference type="NCBI Taxonomy" id="1659"/>
    <lineage>
        <taxon>Bacteria</taxon>
        <taxon>Bacillati</taxon>
        <taxon>Actinomycetota</taxon>
        <taxon>Actinomycetes</taxon>
        <taxon>Actinomycetales</taxon>
        <taxon>Actinomycetaceae</taxon>
        <taxon>Actinomyces</taxon>
    </lineage>
</organism>
<sequence>MLAYRSTFSVGGAFEQVEPAVRRVMVDWAERKHRKELGPDGLGALGPGGYLQPHPRLELLLVDSREQSEDQIFGFVVVERDGEGTWTSQVMAASGPRLASRSLISVEIDSPVSPDDPLRPRSAGVPRFVRSMLCRLDCDDHGIHLTNDPEILRPRDVPRLRKELGEEDHHGLVLVAGTAPGLPLEQWADFIGGITRDTAAQPAVPADATGLHARVEELTSLLAARSEDLDGAKAELAEARDTITLLEQRDSKREHDDALREELQRRTEERDELGLDYAVALDDKDRALSRAEMPEREVQRLRTALSCAGRGEEAWAVPGEGADLAQPSGWPELATWAANGELARALPWVELTCDWDRALDLDDQNNLSWIAKTWDILRALNDYGRARADGSATVRNLHEYLDSPPDGFRTVSRGRYRPTESKTVANRPRYRKERMFPAPEQVPGRDGDGRVYMDKHFVIASAGMVSPRLYLYDATDTPGYGKVVVGYIGRHLTNNQTN</sequence>
<evidence type="ECO:0000313" key="3">
    <source>
        <dbReference type="Proteomes" id="UP001072034"/>
    </source>
</evidence>
<evidence type="ECO:0000256" key="1">
    <source>
        <dbReference type="SAM" id="Coils"/>
    </source>
</evidence>
<keyword evidence="3" id="KW-1185">Reference proteome</keyword>
<dbReference type="Proteomes" id="UP001072034">
    <property type="component" value="Unassembled WGS sequence"/>
</dbReference>